<dbReference type="Pfam" id="PF01925">
    <property type="entry name" value="TauE"/>
    <property type="match status" value="1"/>
</dbReference>
<keyword evidence="3" id="KW-0813">Transport</keyword>
<evidence type="ECO:0000256" key="5">
    <source>
        <dbReference type="ARBA" id="ARBA00022692"/>
    </source>
</evidence>
<dbReference type="EMBL" id="QGTJ01000002">
    <property type="protein sequence ID" value="PWV64405.1"/>
    <property type="molecule type" value="Genomic_DNA"/>
</dbReference>
<keyword evidence="6 8" id="KW-1133">Transmembrane helix</keyword>
<feature type="transmembrane region" description="Helical" evidence="8">
    <location>
        <begin position="135"/>
        <end position="160"/>
    </location>
</feature>
<feature type="transmembrane region" description="Helical" evidence="8">
    <location>
        <begin position="12"/>
        <end position="34"/>
    </location>
</feature>
<evidence type="ECO:0000256" key="4">
    <source>
        <dbReference type="ARBA" id="ARBA00022475"/>
    </source>
</evidence>
<dbReference type="PANTHER" id="PTHR30269:SF37">
    <property type="entry name" value="MEMBRANE TRANSPORTER PROTEIN"/>
    <property type="match status" value="1"/>
</dbReference>
<evidence type="ECO:0000256" key="2">
    <source>
        <dbReference type="ARBA" id="ARBA00009142"/>
    </source>
</evidence>
<gene>
    <name evidence="9" type="ORF">C7443_10254</name>
</gene>
<dbReference type="PANTHER" id="PTHR30269">
    <property type="entry name" value="TRANSMEMBRANE PROTEIN YFCA"/>
    <property type="match status" value="1"/>
</dbReference>
<sequence>MSLADGLPAGLGMADALLIVCTNVIASALTSALGIGGGTLLIAVMAGSVPPLAIVPVHGLAQLGNNLDRAWMTRRHLDRPALRAFGLGAVGGALLIAPLVVALPPRLLQLLIAGFVLYLVWGPRLPGALVSPRGLVLVGALTTAVSMFVGATGPLVAAFVHRLHAERLRTVATFAACMSAQHGLKALTFIGLGFSFTDWLPLLGVILLAGLFGNWLGLRLLHRLPEAAFRAGFKMLVTALALRLLWQAVA</sequence>
<feature type="transmembrane region" description="Helical" evidence="8">
    <location>
        <begin position="82"/>
        <end position="101"/>
    </location>
</feature>
<dbReference type="Proteomes" id="UP000246569">
    <property type="component" value="Unassembled WGS sequence"/>
</dbReference>
<evidence type="ECO:0000313" key="9">
    <source>
        <dbReference type="EMBL" id="PWV64405.1"/>
    </source>
</evidence>
<dbReference type="InterPro" id="IPR002781">
    <property type="entry name" value="TM_pro_TauE-like"/>
</dbReference>
<proteinExistence type="inferred from homology"/>
<evidence type="ECO:0000256" key="8">
    <source>
        <dbReference type="RuleBase" id="RU363041"/>
    </source>
</evidence>
<keyword evidence="4 8" id="KW-1003">Cell membrane</keyword>
<feature type="transmembrane region" description="Helical" evidence="8">
    <location>
        <begin position="199"/>
        <end position="216"/>
    </location>
</feature>
<feature type="transmembrane region" description="Helical" evidence="8">
    <location>
        <begin position="107"/>
        <end position="123"/>
    </location>
</feature>
<dbReference type="RefSeq" id="WP_246004517.1">
    <property type="nucleotide sequence ID" value="NZ_QGTJ01000002.1"/>
</dbReference>
<dbReference type="GO" id="GO:0005886">
    <property type="term" value="C:plasma membrane"/>
    <property type="evidence" value="ECO:0007669"/>
    <property type="project" value="UniProtKB-SubCell"/>
</dbReference>
<reference evidence="9 10" key="1">
    <citation type="submission" date="2018-05" db="EMBL/GenBank/DDBJ databases">
        <title>Genomic Encyclopedia of Type Strains, Phase IV (KMG-IV): sequencing the most valuable type-strain genomes for metagenomic binning, comparative biology and taxonomic classification.</title>
        <authorList>
            <person name="Goeker M."/>
        </authorList>
    </citation>
    <scope>NUCLEOTIDE SEQUENCE [LARGE SCALE GENOMIC DNA]</scope>
    <source>
        <strain evidence="9 10">DSM 23606</strain>
    </source>
</reference>
<evidence type="ECO:0000256" key="3">
    <source>
        <dbReference type="ARBA" id="ARBA00022448"/>
    </source>
</evidence>
<dbReference type="AlphaFoldDB" id="A0A317MXQ9"/>
<comment type="caution">
    <text evidence="9">The sequence shown here is derived from an EMBL/GenBank/DDBJ whole genome shotgun (WGS) entry which is preliminary data.</text>
</comment>
<comment type="subcellular location">
    <subcellularLocation>
        <location evidence="1 8">Cell membrane</location>
        <topology evidence="1 8">Multi-pass membrane protein</topology>
    </subcellularLocation>
</comment>
<evidence type="ECO:0000256" key="1">
    <source>
        <dbReference type="ARBA" id="ARBA00004651"/>
    </source>
</evidence>
<comment type="similarity">
    <text evidence="2 8">Belongs to the 4-toluene sulfonate uptake permease (TSUP) (TC 2.A.102) family.</text>
</comment>
<dbReference type="InterPro" id="IPR052017">
    <property type="entry name" value="TSUP"/>
</dbReference>
<feature type="transmembrane region" description="Helical" evidence="8">
    <location>
        <begin position="40"/>
        <end position="61"/>
    </location>
</feature>
<keyword evidence="10" id="KW-1185">Reference proteome</keyword>
<keyword evidence="5 8" id="KW-0812">Transmembrane</keyword>
<organism evidence="9 10">
    <name type="scientific">Plasticicumulans acidivorans</name>
    <dbReference type="NCBI Taxonomy" id="886464"/>
    <lineage>
        <taxon>Bacteria</taxon>
        <taxon>Pseudomonadati</taxon>
        <taxon>Pseudomonadota</taxon>
        <taxon>Gammaproteobacteria</taxon>
        <taxon>Candidatus Competibacteraceae</taxon>
        <taxon>Plasticicumulans</taxon>
    </lineage>
</organism>
<accession>A0A317MXQ9</accession>
<evidence type="ECO:0000313" key="10">
    <source>
        <dbReference type="Proteomes" id="UP000246569"/>
    </source>
</evidence>
<keyword evidence="7 8" id="KW-0472">Membrane</keyword>
<evidence type="ECO:0000256" key="6">
    <source>
        <dbReference type="ARBA" id="ARBA00022989"/>
    </source>
</evidence>
<name>A0A317MXQ9_9GAMM</name>
<protein>
    <recommendedName>
        <fullName evidence="8">Probable membrane transporter protein</fullName>
    </recommendedName>
</protein>
<evidence type="ECO:0000256" key="7">
    <source>
        <dbReference type="ARBA" id="ARBA00023136"/>
    </source>
</evidence>